<keyword evidence="5 6" id="KW-0411">Iron-sulfur</keyword>
<keyword evidence="6" id="KW-0249">Electron transport</keyword>
<sequence length="420" mass="45590">MLHGIDTSKLGPQGEAMGKAISTCVHCGFCLPACPTYQQLESEADSPRGRILLMKGVLEGSLTVEEAEPHIDRCLGCLACVTHCPSGVPYGDLISSYRAHVKQQGKRKWNLRNTLVQWTLPYKNRFRLAVRFGNLTRPLTPLVPKSLRPMLEMVPASLPKKQDLPQRTAAEGTQRGRVALLAGCAQQVLAPDINAAAVRVLARNGIEVIIPAGQGCCGALSWHTGEGELAKRFARELIRSIPTDVDRLVITAAGCGSAIHEYPLLLKGTDMEDKAISLAAKSVDISVYLAELELLPIPPLKRPMRVAYHDACHLAHAQGVRRQPREILRLVPGLEIAELADPDTCCGSAGTYNIEQPEIASQLGERKVQSILATGASAVVTGNIGCLVQIEKHLPVQLEKVPVLHTVQILDRAYREILNP</sequence>
<comment type="catalytic activity">
    <reaction evidence="6">
        <text>glycolate + A = glyoxylate + AH2</text>
        <dbReference type="Rhea" id="RHEA:21264"/>
        <dbReference type="ChEBI" id="CHEBI:13193"/>
        <dbReference type="ChEBI" id="CHEBI:17499"/>
        <dbReference type="ChEBI" id="CHEBI:29805"/>
        <dbReference type="ChEBI" id="CHEBI:36655"/>
        <dbReference type="EC" id="1.1.99.14"/>
    </reaction>
</comment>
<keyword evidence="2 6" id="KW-0479">Metal-binding</keyword>
<comment type="function">
    <text evidence="6">Component of a complex that catalyzes the oxidation of glycolate to glyoxylate.</text>
</comment>
<dbReference type="SUPFAM" id="SSF46548">
    <property type="entry name" value="alpha-helical ferredoxin"/>
    <property type="match status" value="1"/>
</dbReference>
<reference evidence="8 9" key="1">
    <citation type="submission" date="2019-02" db="EMBL/GenBank/DDBJ databases">
        <title>Deep-cultivation of Planctomycetes and their phenomic and genomic characterization uncovers novel biology.</title>
        <authorList>
            <person name="Wiegand S."/>
            <person name="Jogler M."/>
            <person name="Boedeker C."/>
            <person name="Pinto D."/>
            <person name="Vollmers J."/>
            <person name="Rivas-Marin E."/>
            <person name="Kohn T."/>
            <person name="Peeters S.H."/>
            <person name="Heuer A."/>
            <person name="Rast P."/>
            <person name="Oberbeckmann S."/>
            <person name="Bunk B."/>
            <person name="Jeske O."/>
            <person name="Meyerdierks A."/>
            <person name="Storesund J.E."/>
            <person name="Kallscheuer N."/>
            <person name="Luecker S."/>
            <person name="Lage O.M."/>
            <person name="Pohl T."/>
            <person name="Merkel B.J."/>
            <person name="Hornburger P."/>
            <person name="Mueller R.-W."/>
            <person name="Bruemmer F."/>
            <person name="Labrenz M."/>
            <person name="Spormann A.M."/>
            <person name="Op den Camp H."/>
            <person name="Overmann J."/>
            <person name="Amann R."/>
            <person name="Jetten M.S.M."/>
            <person name="Mascher T."/>
            <person name="Medema M.H."/>
            <person name="Devos D.P."/>
            <person name="Kaster A.-K."/>
            <person name="Ovreas L."/>
            <person name="Rohde M."/>
            <person name="Galperin M.Y."/>
            <person name="Jogler C."/>
        </authorList>
    </citation>
    <scope>NUCLEOTIDE SEQUENCE [LARGE SCALE GENOMIC DNA]</scope>
    <source>
        <strain evidence="8 9">Q31a</strain>
    </source>
</reference>
<comment type="catalytic activity">
    <reaction evidence="6">
        <text>(R)-lactate + A = pyruvate + AH2</text>
        <dbReference type="Rhea" id="RHEA:15089"/>
        <dbReference type="ChEBI" id="CHEBI:13193"/>
        <dbReference type="ChEBI" id="CHEBI:15361"/>
        <dbReference type="ChEBI" id="CHEBI:16004"/>
        <dbReference type="ChEBI" id="CHEBI:17499"/>
    </reaction>
</comment>
<comment type="cofactor">
    <cofactor evidence="6">
        <name>[4Fe-4S] cluster</name>
        <dbReference type="ChEBI" id="CHEBI:49883"/>
    </cofactor>
    <text evidence="6">Binds 2 [4Fe-4S] clusters.</text>
</comment>
<proteinExistence type="predicted"/>
<gene>
    <name evidence="8" type="primary">lutA_2</name>
    <name evidence="8" type="ORF">Q31a_22720</name>
</gene>
<evidence type="ECO:0000256" key="6">
    <source>
        <dbReference type="PIRNR" id="PIRNR000139"/>
    </source>
</evidence>
<dbReference type="GO" id="GO:0051539">
    <property type="term" value="F:4 iron, 4 sulfur cluster binding"/>
    <property type="evidence" value="ECO:0007669"/>
    <property type="project" value="UniProtKB-UniRule"/>
</dbReference>
<dbReference type="KEGG" id="ahel:Q31a_22720"/>
<dbReference type="EMBL" id="CP036298">
    <property type="protein sequence ID" value="QDV23959.1"/>
    <property type="molecule type" value="Genomic_DNA"/>
</dbReference>
<dbReference type="InterPro" id="IPR017900">
    <property type="entry name" value="4Fe4S_Fe_S_CS"/>
</dbReference>
<dbReference type="OrthoDB" id="9770306at2"/>
<evidence type="ECO:0000313" key="9">
    <source>
        <dbReference type="Proteomes" id="UP000318017"/>
    </source>
</evidence>
<dbReference type="RefSeq" id="WP_145077262.1">
    <property type="nucleotide sequence ID" value="NZ_CP036298.1"/>
</dbReference>
<dbReference type="PROSITE" id="PS51379">
    <property type="entry name" value="4FE4S_FER_2"/>
    <property type="match status" value="2"/>
</dbReference>
<dbReference type="PROSITE" id="PS00198">
    <property type="entry name" value="4FE4S_FER_1"/>
    <property type="match status" value="1"/>
</dbReference>
<dbReference type="PIRSF" id="PIRSF000139">
    <property type="entry name" value="Glc_ox_4Fe-4S"/>
    <property type="match status" value="1"/>
</dbReference>
<dbReference type="Proteomes" id="UP000318017">
    <property type="component" value="Chromosome"/>
</dbReference>
<feature type="domain" description="4Fe-4S ferredoxin-type" evidence="7">
    <location>
        <begin position="65"/>
        <end position="94"/>
    </location>
</feature>
<keyword evidence="4 6" id="KW-0408">Iron</keyword>
<dbReference type="InterPro" id="IPR009051">
    <property type="entry name" value="Helical_ferredxn"/>
</dbReference>
<protein>
    <recommendedName>
        <fullName evidence="6">Glycolate oxidase iron-sulfur subunit</fullName>
        <ecNumber evidence="6">1.1.99.14</ecNumber>
    </recommendedName>
</protein>
<evidence type="ECO:0000256" key="3">
    <source>
        <dbReference type="ARBA" id="ARBA00022737"/>
    </source>
</evidence>
<dbReference type="Gene3D" id="1.10.1060.10">
    <property type="entry name" value="Alpha-helical ferredoxin"/>
    <property type="match status" value="1"/>
</dbReference>
<evidence type="ECO:0000256" key="4">
    <source>
        <dbReference type="ARBA" id="ARBA00023004"/>
    </source>
</evidence>
<dbReference type="GO" id="GO:0046872">
    <property type="term" value="F:metal ion binding"/>
    <property type="evidence" value="ECO:0007669"/>
    <property type="project" value="UniProtKB-UniRule"/>
</dbReference>
<dbReference type="AlphaFoldDB" id="A0A518G5W2"/>
<dbReference type="PANTHER" id="PTHR32479:SF17">
    <property type="entry name" value="GLYCOLATE OXIDASE IRON-SULFUR SUBUNIT"/>
    <property type="match status" value="1"/>
</dbReference>
<dbReference type="InterPro" id="IPR012257">
    <property type="entry name" value="Glc_ox_4Fe-4S"/>
</dbReference>
<keyword evidence="1 6" id="KW-0004">4Fe-4S</keyword>
<evidence type="ECO:0000313" key="8">
    <source>
        <dbReference type="EMBL" id="QDV23959.1"/>
    </source>
</evidence>
<keyword evidence="3" id="KW-0677">Repeat</keyword>
<keyword evidence="9" id="KW-1185">Reference proteome</keyword>
<accession>A0A518G5W2</accession>
<dbReference type="GO" id="GO:0019154">
    <property type="term" value="F:glycolate dehydrogenase activity"/>
    <property type="evidence" value="ECO:0007669"/>
    <property type="project" value="UniProtKB-EC"/>
</dbReference>
<evidence type="ECO:0000256" key="5">
    <source>
        <dbReference type="ARBA" id="ARBA00023014"/>
    </source>
</evidence>
<dbReference type="InterPro" id="IPR017896">
    <property type="entry name" value="4Fe4S_Fe-S-bd"/>
</dbReference>
<dbReference type="Pfam" id="PF13183">
    <property type="entry name" value="Fer4_8"/>
    <property type="match status" value="1"/>
</dbReference>
<keyword evidence="6" id="KW-0813">Transport</keyword>
<name>A0A518G5W2_9BACT</name>
<evidence type="ECO:0000256" key="2">
    <source>
        <dbReference type="ARBA" id="ARBA00022723"/>
    </source>
</evidence>
<organism evidence="8 9">
    <name type="scientific">Aureliella helgolandensis</name>
    <dbReference type="NCBI Taxonomy" id="2527968"/>
    <lineage>
        <taxon>Bacteria</taxon>
        <taxon>Pseudomonadati</taxon>
        <taxon>Planctomycetota</taxon>
        <taxon>Planctomycetia</taxon>
        <taxon>Pirellulales</taxon>
        <taxon>Pirellulaceae</taxon>
        <taxon>Aureliella</taxon>
    </lineage>
</organism>
<dbReference type="EC" id="1.1.99.14" evidence="6"/>
<dbReference type="Pfam" id="PF02754">
    <property type="entry name" value="CCG"/>
    <property type="match status" value="2"/>
</dbReference>
<evidence type="ECO:0000256" key="1">
    <source>
        <dbReference type="ARBA" id="ARBA00022485"/>
    </source>
</evidence>
<dbReference type="PANTHER" id="PTHR32479">
    <property type="entry name" value="GLYCOLATE OXIDASE IRON-SULFUR SUBUNIT"/>
    <property type="match status" value="1"/>
</dbReference>
<dbReference type="SUPFAM" id="SSF54862">
    <property type="entry name" value="4Fe-4S ferredoxins"/>
    <property type="match status" value="1"/>
</dbReference>
<evidence type="ECO:0000259" key="7">
    <source>
        <dbReference type="PROSITE" id="PS51379"/>
    </source>
</evidence>
<dbReference type="InterPro" id="IPR004017">
    <property type="entry name" value="Cys_rich_dom"/>
</dbReference>
<feature type="domain" description="4Fe-4S ferredoxin-type" evidence="7">
    <location>
        <begin position="14"/>
        <end position="45"/>
    </location>
</feature>